<accession>A0ABV5FX19</accession>
<sequence length="77" mass="7988">MGTETALRTPSGPICTRRPPAVSVTQTESLEAVAQKAGRDASPSGILLMAPSTVRRRTACPDIRVIQTAPSPVTATS</sequence>
<proteinExistence type="predicted"/>
<name>A0ABV5FX19_9MICC</name>
<feature type="region of interest" description="Disordered" evidence="1">
    <location>
        <begin position="1"/>
        <end position="23"/>
    </location>
</feature>
<dbReference type="EMBL" id="JBHMFI010000001">
    <property type="protein sequence ID" value="MFB9071231.1"/>
    <property type="molecule type" value="Genomic_DNA"/>
</dbReference>
<reference evidence="2 3" key="1">
    <citation type="submission" date="2024-09" db="EMBL/GenBank/DDBJ databases">
        <authorList>
            <person name="Sun Q."/>
            <person name="Mori K."/>
        </authorList>
    </citation>
    <scope>NUCLEOTIDE SEQUENCE [LARGE SCALE GENOMIC DNA]</scope>
    <source>
        <strain evidence="2 3">CCM 7609</strain>
    </source>
</reference>
<comment type="caution">
    <text evidence="2">The sequence shown here is derived from an EMBL/GenBank/DDBJ whole genome shotgun (WGS) entry which is preliminary data.</text>
</comment>
<dbReference type="Proteomes" id="UP001589575">
    <property type="component" value="Unassembled WGS sequence"/>
</dbReference>
<organism evidence="2 3">
    <name type="scientific">Citricoccus parietis</name>
    <dbReference type="NCBI Taxonomy" id="592307"/>
    <lineage>
        <taxon>Bacteria</taxon>
        <taxon>Bacillati</taxon>
        <taxon>Actinomycetota</taxon>
        <taxon>Actinomycetes</taxon>
        <taxon>Micrococcales</taxon>
        <taxon>Micrococcaceae</taxon>
        <taxon>Citricoccus</taxon>
    </lineage>
</organism>
<gene>
    <name evidence="2" type="ORF">ACFFX0_08495</name>
</gene>
<keyword evidence="3" id="KW-1185">Reference proteome</keyword>
<evidence type="ECO:0000313" key="2">
    <source>
        <dbReference type="EMBL" id="MFB9071231.1"/>
    </source>
</evidence>
<evidence type="ECO:0000256" key="1">
    <source>
        <dbReference type="SAM" id="MobiDB-lite"/>
    </source>
</evidence>
<evidence type="ECO:0000313" key="3">
    <source>
        <dbReference type="Proteomes" id="UP001589575"/>
    </source>
</evidence>
<protein>
    <submittedName>
        <fullName evidence="2">Uncharacterized protein</fullName>
    </submittedName>
</protein>